<name>A0A8S5Q0E5_9CAUD</name>
<reference evidence="1" key="1">
    <citation type="journal article" date="2021" name="Proc. Natl. Acad. Sci. U.S.A.">
        <title>A Catalog of Tens of Thousands of Viruses from Human Metagenomes Reveals Hidden Associations with Chronic Diseases.</title>
        <authorList>
            <person name="Tisza M.J."/>
            <person name="Buck C.B."/>
        </authorList>
    </citation>
    <scope>NUCLEOTIDE SEQUENCE</scope>
    <source>
        <strain evidence="1">CtBtT5</strain>
    </source>
</reference>
<protein>
    <submittedName>
        <fullName evidence="1">Uncharacterized protein</fullName>
    </submittedName>
</protein>
<proteinExistence type="predicted"/>
<dbReference type="EMBL" id="BK015540">
    <property type="protein sequence ID" value="DAE11996.1"/>
    <property type="molecule type" value="Genomic_DNA"/>
</dbReference>
<organism evidence="1">
    <name type="scientific">Myoviridae sp. ctBtT5</name>
    <dbReference type="NCBI Taxonomy" id="2825048"/>
    <lineage>
        <taxon>Viruses</taxon>
        <taxon>Duplodnaviria</taxon>
        <taxon>Heunggongvirae</taxon>
        <taxon>Uroviricota</taxon>
        <taxon>Caudoviricetes</taxon>
    </lineage>
</organism>
<sequence>MIFEEKQKEFVKVSFLRIFFQILNLRKIKESEEIGRLLKEEATTQSELDDQSQVRDQISL</sequence>
<evidence type="ECO:0000313" key="1">
    <source>
        <dbReference type="EMBL" id="DAE11996.1"/>
    </source>
</evidence>
<accession>A0A8S5Q0E5</accession>